<name>A0AAE3E3P0_9FIRM</name>
<feature type="transmembrane region" description="Helical" evidence="7">
    <location>
        <begin position="216"/>
        <end position="235"/>
    </location>
</feature>
<proteinExistence type="inferred from homology"/>
<keyword evidence="4 7" id="KW-0812">Transmembrane</keyword>
<keyword evidence="5 7" id="KW-1133">Transmembrane helix</keyword>
<evidence type="ECO:0000256" key="2">
    <source>
        <dbReference type="ARBA" id="ARBA00022448"/>
    </source>
</evidence>
<evidence type="ECO:0000256" key="1">
    <source>
        <dbReference type="ARBA" id="ARBA00004651"/>
    </source>
</evidence>
<dbReference type="InterPro" id="IPR000515">
    <property type="entry name" value="MetI-like"/>
</dbReference>
<dbReference type="AlphaFoldDB" id="A0AAE3E3P0"/>
<sequence>MKENIHGSFGVRVKKDWKRNRSLYIMFIPVVLFYVMFMYKPMYGVIIAFMDYAPAKGIWGSKWVGLKHFERFFTGPYFGRLLRNTLLLSLYSILFCFTTPIILALLLNEVHCKKYKSVAQTLSYLPHFVSMVVTAGIIKEFCMSDGLLNDIIVLFGGSRSALLQRPELYRTIYIVSDIWQEVGWGSIIYLAALAGIDQQLYEAAEIDGAGKWQQTLNVTIPGITPTIITMFILRVGNLMSMGYEKTILLYSSATYETADIISSYIYRVGLQEQSWSYSTAIGLLNSVINCILLVVTNKISKRVAATSLW</sequence>
<dbReference type="PANTHER" id="PTHR43227:SF11">
    <property type="entry name" value="BLL4140 PROTEIN"/>
    <property type="match status" value="1"/>
</dbReference>
<dbReference type="SUPFAM" id="SSF161098">
    <property type="entry name" value="MetI-like"/>
    <property type="match status" value="1"/>
</dbReference>
<evidence type="ECO:0000313" key="9">
    <source>
        <dbReference type="EMBL" id="MCC2220772.1"/>
    </source>
</evidence>
<evidence type="ECO:0000256" key="4">
    <source>
        <dbReference type="ARBA" id="ARBA00022692"/>
    </source>
</evidence>
<comment type="subcellular location">
    <subcellularLocation>
        <location evidence="1 7">Cell membrane</location>
        <topology evidence="1 7">Multi-pass membrane protein</topology>
    </subcellularLocation>
</comment>
<dbReference type="InterPro" id="IPR035906">
    <property type="entry name" value="MetI-like_sf"/>
</dbReference>
<keyword evidence="6 7" id="KW-0472">Membrane</keyword>
<evidence type="ECO:0000256" key="7">
    <source>
        <dbReference type="RuleBase" id="RU363032"/>
    </source>
</evidence>
<evidence type="ECO:0000256" key="6">
    <source>
        <dbReference type="ARBA" id="ARBA00023136"/>
    </source>
</evidence>
<dbReference type="CDD" id="cd06261">
    <property type="entry name" value="TM_PBP2"/>
    <property type="match status" value="1"/>
</dbReference>
<dbReference type="PROSITE" id="PS50928">
    <property type="entry name" value="ABC_TM1"/>
    <property type="match status" value="1"/>
</dbReference>
<feature type="transmembrane region" description="Helical" evidence="7">
    <location>
        <begin position="275"/>
        <end position="295"/>
    </location>
</feature>
<dbReference type="GO" id="GO:0055085">
    <property type="term" value="P:transmembrane transport"/>
    <property type="evidence" value="ECO:0007669"/>
    <property type="project" value="InterPro"/>
</dbReference>
<evidence type="ECO:0000256" key="5">
    <source>
        <dbReference type="ARBA" id="ARBA00022989"/>
    </source>
</evidence>
<comment type="similarity">
    <text evidence="7">Belongs to the binding-protein-dependent transport system permease family.</text>
</comment>
<comment type="caution">
    <text evidence="9">The sequence shown here is derived from an EMBL/GenBank/DDBJ whole genome shotgun (WGS) entry which is preliminary data.</text>
</comment>
<feature type="transmembrane region" description="Helical" evidence="7">
    <location>
        <begin position="21"/>
        <end position="39"/>
    </location>
</feature>
<keyword evidence="10" id="KW-1185">Reference proteome</keyword>
<protein>
    <submittedName>
        <fullName evidence="9">ABC transporter permease subunit</fullName>
    </submittedName>
</protein>
<dbReference type="Proteomes" id="UP001198200">
    <property type="component" value="Unassembled WGS sequence"/>
</dbReference>
<gene>
    <name evidence="9" type="ORF">LKD48_03805</name>
</gene>
<dbReference type="Gene3D" id="1.10.3720.10">
    <property type="entry name" value="MetI-like"/>
    <property type="match status" value="1"/>
</dbReference>
<keyword evidence="3" id="KW-1003">Cell membrane</keyword>
<feature type="transmembrane region" description="Helical" evidence="7">
    <location>
        <begin position="86"/>
        <end position="107"/>
    </location>
</feature>
<reference evidence="9 10" key="1">
    <citation type="submission" date="2021-10" db="EMBL/GenBank/DDBJ databases">
        <title>Anaerobic single-cell dispensing facilitates the cultivation of human gut bacteria.</title>
        <authorList>
            <person name="Afrizal A."/>
        </authorList>
    </citation>
    <scope>NUCLEOTIDE SEQUENCE [LARGE SCALE GENOMIC DNA]</scope>
    <source>
        <strain evidence="9 10">CLA-AA-H224</strain>
    </source>
</reference>
<evidence type="ECO:0000313" key="10">
    <source>
        <dbReference type="Proteomes" id="UP001198200"/>
    </source>
</evidence>
<dbReference type="EMBL" id="JAJEQN010000007">
    <property type="protein sequence ID" value="MCC2220772.1"/>
    <property type="molecule type" value="Genomic_DNA"/>
</dbReference>
<evidence type="ECO:0000259" key="8">
    <source>
        <dbReference type="PROSITE" id="PS50928"/>
    </source>
</evidence>
<dbReference type="GO" id="GO:0005886">
    <property type="term" value="C:plasma membrane"/>
    <property type="evidence" value="ECO:0007669"/>
    <property type="project" value="UniProtKB-SubCell"/>
</dbReference>
<dbReference type="RefSeq" id="WP_227100088.1">
    <property type="nucleotide sequence ID" value="NZ_JAJEQN010000007.1"/>
</dbReference>
<keyword evidence="2 7" id="KW-0813">Transport</keyword>
<feature type="domain" description="ABC transmembrane type-1" evidence="8">
    <location>
        <begin position="82"/>
        <end position="296"/>
    </location>
</feature>
<dbReference type="PANTHER" id="PTHR43227">
    <property type="entry name" value="BLL4140 PROTEIN"/>
    <property type="match status" value="1"/>
</dbReference>
<dbReference type="Pfam" id="PF00528">
    <property type="entry name" value="BPD_transp_1"/>
    <property type="match status" value="1"/>
</dbReference>
<dbReference type="InterPro" id="IPR050809">
    <property type="entry name" value="UgpAE/MalFG_permease"/>
</dbReference>
<organism evidence="9 10">
    <name type="scientific">Anthropogastromicrobium aceti</name>
    <dbReference type="NCBI Taxonomy" id="2981768"/>
    <lineage>
        <taxon>Bacteria</taxon>
        <taxon>Bacillati</taxon>
        <taxon>Bacillota</taxon>
        <taxon>Clostridia</taxon>
        <taxon>Lachnospirales</taxon>
        <taxon>Lachnospiraceae</taxon>
        <taxon>Anthropogastromicrobium</taxon>
    </lineage>
</organism>
<evidence type="ECO:0000256" key="3">
    <source>
        <dbReference type="ARBA" id="ARBA00022475"/>
    </source>
</evidence>
<accession>A0AAE3E3P0</accession>